<dbReference type="EMBL" id="CP027665">
    <property type="protein sequence ID" value="AVO38376.1"/>
    <property type="molecule type" value="Genomic_DNA"/>
</dbReference>
<organism evidence="3 4">
    <name type="scientific">Pukyongiella litopenaei</name>
    <dbReference type="NCBI Taxonomy" id="2605946"/>
    <lineage>
        <taxon>Bacteria</taxon>
        <taxon>Pseudomonadati</taxon>
        <taxon>Pseudomonadota</taxon>
        <taxon>Alphaproteobacteria</taxon>
        <taxon>Rhodobacterales</taxon>
        <taxon>Paracoccaceae</taxon>
        <taxon>Pukyongiella</taxon>
    </lineage>
</organism>
<sequence>MFKPGLALAALCATLLFPPLPSAAQTRVADVIRLDILDGGPTGRGTLLAAVRLTLADGWKTYWRAPGDAGIPPRFDWRRSRNLGGVSITWPAPEVLDQAGMQVIGYRGGLVLPLEVTPAQPDRPVRLRGRVELGICRDICIPGTLKFDHQLDPQAPRSPAIAAALARRPYSAAEAGVTGATCQLAPTAQAGTMRLDARIAMPPAGGHEVAVIEPGAPHLWAVVTGTRRDGDHLEVTGNIASASGGAFALDRSALRFTVLGRDHAVDIRGCTSR</sequence>
<keyword evidence="1" id="KW-0732">Signal</keyword>
<evidence type="ECO:0000313" key="4">
    <source>
        <dbReference type="Proteomes" id="UP000237655"/>
    </source>
</evidence>
<gene>
    <name evidence="3" type="ORF">C6Y53_12200</name>
</gene>
<name>A0A2S0MRA7_9RHOB</name>
<feature type="signal peptide" evidence="1">
    <location>
        <begin position="1"/>
        <end position="23"/>
    </location>
</feature>
<feature type="domain" description="Thiol:disulfide interchange protein DsbD N-terminal" evidence="2">
    <location>
        <begin position="49"/>
        <end position="147"/>
    </location>
</feature>
<accession>A0A2S0MRA7</accession>
<dbReference type="RefSeq" id="WP_106472690.1">
    <property type="nucleotide sequence ID" value="NZ_CP027665.1"/>
</dbReference>
<proteinExistence type="predicted"/>
<protein>
    <recommendedName>
        <fullName evidence="2">Thiol:disulfide interchange protein DsbD N-terminal domain-containing protein</fullName>
    </recommendedName>
</protein>
<dbReference type="KEGG" id="thas:C6Y53_12200"/>
<dbReference type="AlphaFoldDB" id="A0A2S0MRA7"/>
<reference evidence="4" key="1">
    <citation type="submission" date="2018-03" db="EMBL/GenBank/DDBJ databases">
        <title>Genomic analysis of the strain SH-1 isolated from shrimp intestine.</title>
        <authorList>
            <person name="Kim Y.-S."/>
            <person name="Kim S.-E."/>
            <person name="Kim K.-H."/>
        </authorList>
    </citation>
    <scope>NUCLEOTIDE SEQUENCE [LARGE SCALE GENOMIC DNA]</scope>
    <source>
        <strain evidence="4">SH-1</strain>
    </source>
</reference>
<feature type="chain" id="PRO_5015477624" description="Thiol:disulfide interchange protein DsbD N-terminal domain-containing protein" evidence="1">
    <location>
        <begin position="24"/>
        <end position="273"/>
    </location>
</feature>
<dbReference type="Pfam" id="PF11412">
    <property type="entry name" value="DsbD_N"/>
    <property type="match status" value="1"/>
</dbReference>
<evidence type="ECO:0000256" key="1">
    <source>
        <dbReference type="SAM" id="SignalP"/>
    </source>
</evidence>
<dbReference type="Proteomes" id="UP000237655">
    <property type="component" value="Chromosome"/>
</dbReference>
<evidence type="ECO:0000259" key="2">
    <source>
        <dbReference type="Pfam" id="PF11412"/>
    </source>
</evidence>
<keyword evidence="4" id="KW-1185">Reference proteome</keyword>
<evidence type="ECO:0000313" key="3">
    <source>
        <dbReference type="EMBL" id="AVO38376.1"/>
    </source>
</evidence>
<dbReference type="InterPro" id="IPR028250">
    <property type="entry name" value="DsbDN"/>
</dbReference>